<dbReference type="PANTHER" id="PTHR23513:SF9">
    <property type="entry name" value="ENTEROBACTIN EXPORTER ENTS"/>
    <property type="match status" value="1"/>
</dbReference>
<evidence type="ECO:0000256" key="2">
    <source>
        <dbReference type="ARBA" id="ARBA00022448"/>
    </source>
</evidence>
<dbReference type="GO" id="GO:0005886">
    <property type="term" value="C:plasma membrane"/>
    <property type="evidence" value="ECO:0007669"/>
    <property type="project" value="UniProtKB-SubCell"/>
</dbReference>
<feature type="transmembrane region" description="Helical" evidence="7">
    <location>
        <begin position="62"/>
        <end position="82"/>
    </location>
</feature>
<feature type="transmembrane region" description="Helical" evidence="7">
    <location>
        <begin position="31"/>
        <end position="50"/>
    </location>
</feature>
<feature type="transmembrane region" description="Helical" evidence="7">
    <location>
        <begin position="303"/>
        <end position="331"/>
    </location>
</feature>
<dbReference type="GO" id="GO:0022857">
    <property type="term" value="F:transmembrane transporter activity"/>
    <property type="evidence" value="ECO:0007669"/>
    <property type="project" value="InterPro"/>
</dbReference>
<evidence type="ECO:0000313" key="10">
    <source>
        <dbReference type="Proteomes" id="UP000246018"/>
    </source>
</evidence>
<accession>A0A2T8FF52</accession>
<keyword evidence="4 7" id="KW-0812">Transmembrane</keyword>
<evidence type="ECO:0000256" key="5">
    <source>
        <dbReference type="ARBA" id="ARBA00022989"/>
    </source>
</evidence>
<protein>
    <submittedName>
        <fullName evidence="9">MFS transporter</fullName>
    </submittedName>
</protein>
<keyword evidence="2" id="KW-0813">Transport</keyword>
<reference evidence="9 10" key="1">
    <citation type="submission" date="2018-04" db="EMBL/GenBank/DDBJ databases">
        <title>Genome of Nocardioides gansuensis WSJ-1.</title>
        <authorList>
            <person name="Wu S."/>
            <person name="Wang G."/>
        </authorList>
    </citation>
    <scope>NUCLEOTIDE SEQUENCE [LARGE SCALE GENOMIC DNA]</scope>
    <source>
        <strain evidence="9 10">WSJ-1</strain>
    </source>
</reference>
<keyword evidence="6 7" id="KW-0472">Membrane</keyword>
<evidence type="ECO:0000256" key="7">
    <source>
        <dbReference type="SAM" id="Phobius"/>
    </source>
</evidence>
<gene>
    <name evidence="9" type="ORF">DDE18_01635</name>
</gene>
<organism evidence="9 10">
    <name type="scientific">Nocardioides gansuensis</name>
    <dbReference type="NCBI Taxonomy" id="2138300"/>
    <lineage>
        <taxon>Bacteria</taxon>
        <taxon>Bacillati</taxon>
        <taxon>Actinomycetota</taxon>
        <taxon>Actinomycetes</taxon>
        <taxon>Propionibacteriales</taxon>
        <taxon>Nocardioidaceae</taxon>
        <taxon>Nocardioides</taxon>
    </lineage>
</organism>
<evidence type="ECO:0000256" key="3">
    <source>
        <dbReference type="ARBA" id="ARBA00022475"/>
    </source>
</evidence>
<feature type="transmembrane region" description="Helical" evidence="7">
    <location>
        <begin position="237"/>
        <end position="260"/>
    </location>
</feature>
<evidence type="ECO:0000256" key="1">
    <source>
        <dbReference type="ARBA" id="ARBA00004429"/>
    </source>
</evidence>
<comment type="subcellular location">
    <subcellularLocation>
        <location evidence="1">Cell inner membrane</location>
        <topology evidence="1">Multi-pass membrane protein</topology>
    </subcellularLocation>
</comment>
<evidence type="ECO:0000256" key="4">
    <source>
        <dbReference type="ARBA" id="ARBA00022692"/>
    </source>
</evidence>
<feature type="transmembrane region" description="Helical" evidence="7">
    <location>
        <begin position="186"/>
        <end position="205"/>
    </location>
</feature>
<dbReference type="Proteomes" id="UP000246018">
    <property type="component" value="Unassembled WGS sequence"/>
</dbReference>
<dbReference type="InterPro" id="IPR036259">
    <property type="entry name" value="MFS_trans_sf"/>
</dbReference>
<feature type="transmembrane region" description="Helical" evidence="7">
    <location>
        <begin position="120"/>
        <end position="136"/>
    </location>
</feature>
<sequence>MRRSPVVTWRDRLRAMRMDLTPVRESRDFRLLLSAGTIYYLGAMVAYVAVPFQVYDLTGSNFQVGAIGLVELVPLVVFGLYGGALADHVDRRRLLVVTGLAQAAVVAVLAVNSFRDEPSLVLIYVMAGLYAATSSMQRPSREALEPRTVRHDQIAAANALSSFGMQVGVLVGPAVGGLLIASVGTAWCYVVDVVALALACLLFVAMRPYPHRGETTPPSLRGIVEGMRYAVGRRDLLGTYVVDLAAMFLAIPVVLFPALAEDVFTAPHLLGLLYTAETIGAIAATVFSGWISRVHHHGRAIVIAAATYGACIALAGLAPSIWVVALFLALAGAADMVSATFRSTVWNQTIPEHMRGRLAGIEMLSYSLGPLGGQVRAGFVADAWSVRGSIASGGAACVVGVLLTAAALRDFWSYDDRTDEHAAAERAARAAAASEQRAPI</sequence>
<dbReference type="InterPro" id="IPR020846">
    <property type="entry name" value="MFS_dom"/>
</dbReference>
<proteinExistence type="predicted"/>
<keyword evidence="3" id="KW-1003">Cell membrane</keyword>
<feature type="transmembrane region" description="Helical" evidence="7">
    <location>
        <begin position="157"/>
        <end position="180"/>
    </location>
</feature>
<name>A0A2T8FF52_9ACTN</name>
<dbReference type="InterPro" id="IPR010290">
    <property type="entry name" value="TM_effector"/>
</dbReference>
<comment type="caution">
    <text evidence="9">The sequence shown here is derived from an EMBL/GenBank/DDBJ whole genome shotgun (WGS) entry which is preliminary data.</text>
</comment>
<evidence type="ECO:0000256" key="6">
    <source>
        <dbReference type="ARBA" id="ARBA00023136"/>
    </source>
</evidence>
<evidence type="ECO:0000313" key="9">
    <source>
        <dbReference type="EMBL" id="PVG84352.1"/>
    </source>
</evidence>
<dbReference type="PANTHER" id="PTHR23513">
    <property type="entry name" value="INTEGRAL MEMBRANE EFFLUX PROTEIN-RELATED"/>
    <property type="match status" value="1"/>
</dbReference>
<dbReference type="Gene3D" id="1.20.1250.20">
    <property type="entry name" value="MFS general substrate transporter like domains"/>
    <property type="match status" value="2"/>
</dbReference>
<dbReference type="EMBL" id="QDGZ01000001">
    <property type="protein sequence ID" value="PVG84352.1"/>
    <property type="molecule type" value="Genomic_DNA"/>
</dbReference>
<dbReference type="AlphaFoldDB" id="A0A2T8FF52"/>
<dbReference type="PROSITE" id="PS50850">
    <property type="entry name" value="MFS"/>
    <property type="match status" value="1"/>
</dbReference>
<feature type="domain" description="Major facilitator superfamily (MFS) profile" evidence="8">
    <location>
        <begin position="231"/>
        <end position="440"/>
    </location>
</feature>
<evidence type="ECO:0000259" key="8">
    <source>
        <dbReference type="PROSITE" id="PS50850"/>
    </source>
</evidence>
<feature type="transmembrane region" description="Helical" evidence="7">
    <location>
        <begin position="390"/>
        <end position="408"/>
    </location>
</feature>
<dbReference type="CDD" id="cd06173">
    <property type="entry name" value="MFS_MefA_like"/>
    <property type="match status" value="1"/>
</dbReference>
<dbReference type="SUPFAM" id="SSF103473">
    <property type="entry name" value="MFS general substrate transporter"/>
    <property type="match status" value="1"/>
</dbReference>
<keyword evidence="5 7" id="KW-1133">Transmembrane helix</keyword>
<keyword evidence="10" id="KW-1185">Reference proteome</keyword>
<feature type="transmembrane region" description="Helical" evidence="7">
    <location>
        <begin position="94"/>
        <end position="114"/>
    </location>
</feature>
<dbReference type="Pfam" id="PF05977">
    <property type="entry name" value="MFS_3"/>
    <property type="match status" value="1"/>
</dbReference>
<dbReference type="OrthoDB" id="5494559at2"/>
<feature type="transmembrane region" description="Helical" evidence="7">
    <location>
        <begin position="272"/>
        <end position="291"/>
    </location>
</feature>